<feature type="domain" description="HAMP" evidence="10">
    <location>
        <begin position="187"/>
        <end position="242"/>
    </location>
</feature>
<evidence type="ECO:0000256" key="2">
    <source>
        <dbReference type="ARBA" id="ARBA00004370"/>
    </source>
</evidence>
<evidence type="ECO:0000259" key="10">
    <source>
        <dbReference type="PROSITE" id="PS50885"/>
    </source>
</evidence>
<organism evidence="11 12">
    <name type="scientific">Rheinheimera soli</name>
    <dbReference type="NCBI Taxonomy" id="443616"/>
    <lineage>
        <taxon>Bacteria</taxon>
        <taxon>Pseudomonadati</taxon>
        <taxon>Pseudomonadota</taxon>
        <taxon>Gammaproteobacteria</taxon>
        <taxon>Chromatiales</taxon>
        <taxon>Chromatiaceae</taxon>
        <taxon>Rheinheimera</taxon>
    </lineage>
</organism>
<evidence type="ECO:0000256" key="5">
    <source>
        <dbReference type="ARBA" id="ARBA00022679"/>
    </source>
</evidence>
<dbReference type="InterPro" id="IPR003594">
    <property type="entry name" value="HATPase_dom"/>
</dbReference>
<keyword evidence="8" id="KW-0472">Membrane</keyword>
<evidence type="ECO:0000313" key="12">
    <source>
        <dbReference type="Proteomes" id="UP001257909"/>
    </source>
</evidence>
<feature type="domain" description="Histidine kinase" evidence="9">
    <location>
        <begin position="347"/>
        <end position="578"/>
    </location>
</feature>
<dbReference type="PRINTS" id="PR00344">
    <property type="entry name" value="BCTRLSENSOR"/>
</dbReference>
<dbReference type="RefSeq" id="WP_310276059.1">
    <property type="nucleotide sequence ID" value="NZ_JAVDWR010000003.1"/>
</dbReference>
<comment type="caution">
    <text evidence="11">The sequence shown here is derived from an EMBL/GenBank/DDBJ whole genome shotgun (WGS) entry which is preliminary data.</text>
</comment>
<sequence length="584" mass="65546">MQQKSLSRKLLTKVLSVYFILTFIVTLGQIVAEYFNTKDHINGELATLQQTFSGSLTRAIWELNTQQALIIADGLLAIPAIEGIIVRDDSGAVITQLGRYIDISERYSNQLVQEGIRLTEQNSGLFGYTFPLIFEFSGRATQVGDVTLFSSRAVVLDRIKIGIYFLVGNAMLKTTFLIILFLLAFRSQLTLPLSELTQQIEDLELDHLEGTKVEVRHDEANELSVMADAFNRLIARVQDYKVQLESTQKQLLHSNEKLDQHNLLLEQEVARKTSGLSQAMMDLQQQKQELEVKQQALREEIERRRHSEEALRGKQSELEKTVDDLKQAQDRLVQSEKMAALGGFVAGITHEVNTPVGIGVTATSFLAEKLAALDLAYKDKTLSPKVLEHFIEEAKQSTSLLQSNLTRASELIASFKQIAVDQTSDAIRTINLAEYLHEVIRSLQPNFKKTRHHIDVNCPESLMLSCPAGAISQIFTNLLMNSLIHGFEELEEGYIRITVLDEGQMVDITYSDNGRGLTQEQLEKLFHPFFTTKRDQGGSGLGTHITYNLVRQTLGGSIQVSSEPGHGLSYHIRFPKNLKRNSSS</sequence>
<comment type="subcellular location">
    <subcellularLocation>
        <location evidence="2">Membrane</location>
    </subcellularLocation>
</comment>
<feature type="coiled-coil region" evidence="7">
    <location>
        <begin position="230"/>
        <end position="338"/>
    </location>
</feature>
<keyword evidence="5" id="KW-0808">Transferase</keyword>
<dbReference type="Gene3D" id="6.10.340.10">
    <property type="match status" value="1"/>
</dbReference>
<keyword evidence="8" id="KW-0812">Transmembrane</keyword>
<protein>
    <recommendedName>
        <fullName evidence="3">histidine kinase</fullName>
        <ecNumber evidence="3">2.7.13.3</ecNumber>
    </recommendedName>
</protein>
<keyword evidence="7" id="KW-0175">Coiled coil</keyword>
<dbReference type="Pfam" id="PF02518">
    <property type="entry name" value="HATPase_c"/>
    <property type="match status" value="1"/>
</dbReference>
<reference evidence="11 12" key="1">
    <citation type="submission" date="2023-07" db="EMBL/GenBank/DDBJ databases">
        <title>Sorghum-associated microbial communities from plants grown in Nebraska, USA.</title>
        <authorList>
            <person name="Schachtman D."/>
        </authorList>
    </citation>
    <scope>NUCLEOTIDE SEQUENCE [LARGE SCALE GENOMIC DNA]</scope>
    <source>
        <strain evidence="11 12">4138</strain>
    </source>
</reference>
<keyword evidence="8" id="KW-1133">Transmembrane helix</keyword>
<dbReference type="GO" id="GO:0016301">
    <property type="term" value="F:kinase activity"/>
    <property type="evidence" value="ECO:0007669"/>
    <property type="project" value="UniProtKB-KW"/>
</dbReference>
<dbReference type="InterPro" id="IPR003660">
    <property type="entry name" value="HAMP_dom"/>
</dbReference>
<dbReference type="EMBL" id="JAVDWR010000003">
    <property type="protein sequence ID" value="MDR7120523.1"/>
    <property type="molecule type" value="Genomic_DNA"/>
</dbReference>
<feature type="transmembrane region" description="Helical" evidence="8">
    <location>
        <begin position="15"/>
        <end position="35"/>
    </location>
</feature>
<evidence type="ECO:0000256" key="1">
    <source>
        <dbReference type="ARBA" id="ARBA00000085"/>
    </source>
</evidence>
<evidence type="ECO:0000256" key="7">
    <source>
        <dbReference type="SAM" id="Coils"/>
    </source>
</evidence>
<gene>
    <name evidence="11" type="ORF">J2W69_001457</name>
</gene>
<proteinExistence type="predicted"/>
<dbReference type="PANTHER" id="PTHR43065">
    <property type="entry name" value="SENSOR HISTIDINE KINASE"/>
    <property type="match status" value="1"/>
</dbReference>
<dbReference type="Gene3D" id="1.10.287.130">
    <property type="match status" value="1"/>
</dbReference>
<dbReference type="SMART" id="SM00387">
    <property type="entry name" value="HATPase_c"/>
    <property type="match status" value="1"/>
</dbReference>
<evidence type="ECO:0000256" key="4">
    <source>
        <dbReference type="ARBA" id="ARBA00022553"/>
    </source>
</evidence>
<dbReference type="PANTHER" id="PTHR43065:SF47">
    <property type="match status" value="1"/>
</dbReference>
<accession>A0ABU1VXT2</accession>
<evidence type="ECO:0000256" key="6">
    <source>
        <dbReference type="ARBA" id="ARBA00022777"/>
    </source>
</evidence>
<evidence type="ECO:0000256" key="3">
    <source>
        <dbReference type="ARBA" id="ARBA00012438"/>
    </source>
</evidence>
<keyword evidence="4" id="KW-0597">Phosphoprotein</keyword>
<dbReference type="SUPFAM" id="SSF55874">
    <property type="entry name" value="ATPase domain of HSP90 chaperone/DNA topoisomerase II/histidine kinase"/>
    <property type="match status" value="1"/>
</dbReference>
<keyword evidence="12" id="KW-1185">Reference proteome</keyword>
<comment type="catalytic activity">
    <reaction evidence="1">
        <text>ATP + protein L-histidine = ADP + protein N-phospho-L-histidine.</text>
        <dbReference type="EC" id="2.7.13.3"/>
    </reaction>
</comment>
<evidence type="ECO:0000313" key="11">
    <source>
        <dbReference type="EMBL" id="MDR7120523.1"/>
    </source>
</evidence>
<dbReference type="EC" id="2.7.13.3" evidence="3"/>
<feature type="transmembrane region" description="Helical" evidence="8">
    <location>
        <begin position="161"/>
        <end position="185"/>
    </location>
</feature>
<dbReference type="PROSITE" id="PS50109">
    <property type="entry name" value="HIS_KIN"/>
    <property type="match status" value="1"/>
</dbReference>
<dbReference type="InterPro" id="IPR036890">
    <property type="entry name" value="HATPase_C_sf"/>
</dbReference>
<dbReference type="InterPro" id="IPR005467">
    <property type="entry name" value="His_kinase_dom"/>
</dbReference>
<dbReference type="Proteomes" id="UP001257909">
    <property type="component" value="Unassembled WGS sequence"/>
</dbReference>
<dbReference type="Gene3D" id="3.30.565.10">
    <property type="entry name" value="Histidine kinase-like ATPase, C-terminal domain"/>
    <property type="match status" value="1"/>
</dbReference>
<evidence type="ECO:0000256" key="8">
    <source>
        <dbReference type="SAM" id="Phobius"/>
    </source>
</evidence>
<name>A0ABU1VXT2_9GAMM</name>
<keyword evidence="6 11" id="KW-0418">Kinase</keyword>
<evidence type="ECO:0000259" key="9">
    <source>
        <dbReference type="PROSITE" id="PS50109"/>
    </source>
</evidence>
<dbReference type="InterPro" id="IPR004358">
    <property type="entry name" value="Sig_transdc_His_kin-like_C"/>
</dbReference>
<dbReference type="PROSITE" id="PS50885">
    <property type="entry name" value="HAMP"/>
    <property type="match status" value="1"/>
</dbReference>